<dbReference type="STRING" id="75743.A0A401PGY2"/>
<evidence type="ECO:0000313" key="3">
    <source>
        <dbReference type="Proteomes" id="UP000288216"/>
    </source>
</evidence>
<name>A0A401PGY2_SCYTO</name>
<gene>
    <name evidence="2" type="ORF">scyTo_0006277</name>
</gene>
<organism evidence="2 3">
    <name type="scientific">Scyliorhinus torazame</name>
    <name type="common">Cloudy catshark</name>
    <name type="synonym">Catulus torazame</name>
    <dbReference type="NCBI Taxonomy" id="75743"/>
    <lineage>
        <taxon>Eukaryota</taxon>
        <taxon>Metazoa</taxon>
        <taxon>Chordata</taxon>
        <taxon>Craniata</taxon>
        <taxon>Vertebrata</taxon>
        <taxon>Chondrichthyes</taxon>
        <taxon>Elasmobranchii</taxon>
        <taxon>Galeomorphii</taxon>
        <taxon>Galeoidea</taxon>
        <taxon>Carcharhiniformes</taxon>
        <taxon>Scyliorhinidae</taxon>
        <taxon>Scyliorhinus</taxon>
    </lineage>
</organism>
<keyword evidence="3" id="KW-1185">Reference proteome</keyword>
<dbReference type="OrthoDB" id="125347at2759"/>
<reference evidence="2 3" key="1">
    <citation type="journal article" date="2018" name="Nat. Ecol. Evol.">
        <title>Shark genomes provide insights into elasmobranch evolution and the origin of vertebrates.</title>
        <authorList>
            <person name="Hara Y"/>
            <person name="Yamaguchi K"/>
            <person name="Onimaru K"/>
            <person name="Kadota M"/>
            <person name="Koyanagi M"/>
            <person name="Keeley SD"/>
            <person name="Tatsumi K"/>
            <person name="Tanaka K"/>
            <person name="Motone F"/>
            <person name="Kageyama Y"/>
            <person name="Nozu R"/>
            <person name="Adachi N"/>
            <person name="Nishimura O"/>
            <person name="Nakagawa R"/>
            <person name="Tanegashima C"/>
            <person name="Kiyatake I"/>
            <person name="Matsumoto R"/>
            <person name="Murakumo K"/>
            <person name="Nishida K"/>
            <person name="Terakita A"/>
            <person name="Kuratani S"/>
            <person name="Sato K"/>
            <person name="Hyodo S Kuraku.S."/>
        </authorList>
    </citation>
    <scope>NUCLEOTIDE SEQUENCE [LARGE SCALE GENOMIC DNA]</scope>
</reference>
<dbReference type="InterPro" id="IPR009057">
    <property type="entry name" value="Homeodomain-like_sf"/>
</dbReference>
<dbReference type="Gene3D" id="1.10.10.60">
    <property type="entry name" value="Homeodomain-like"/>
    <property type="match status" value="1"/>
</dbReference>
<sequence length="134" mass="15424">MRTRKTLHKVKTEDLDRVMKEWIRQRWTEQMPLNGLLIMKQAKIYHDELGIEGEKRVILDLLTHAKGTPSNAINKLKEMDIEEVLNIDNEAVVVHSMTDGEMAEMVLNQGDRVDNSEDNIVSTREQVPTDGENV</sequence>
<evidence type="ECO:0000256" key="1">
    <source>
        <dbReference type="SAM" id="MobiDB-lite"/>
    </source>
</evidence>
<comment type="caution">
    <text evidence="2">The sequence shown here is derived from an EMBL/GenBank/DDBJ whole genome shotgun (WGS) entry which is preliminary data.</text>
</comment>
<dbReference type="EMBL" id="BFAA01002087">
    <property type="protein sequence ID" value="GCB72382.1"/>
    <property type="molecule type" value="Genomic_DNA"/>
</dbReference>
<accession>A0A401PGY2</accession>
<protein>
    <recommendedName>
        <fullName evidence="4">HTH CENPB-type domain-containing protein</fullName>
    </recommendedName>
</protein>
<proteinExistence type="predicted"/>
<feature type="region of interest" description="Disordered" evidence="1">
    <location>
        <begin position="111"/>
        <end position="134"/>
    </location>
</feature>
<evidence type="ECO:0008006" key="4">
    <source>
        <dbReference type="Google" id="ProtNLM"/>
    </source>
</evidence>
<evidence type="ECO:0000313" key="2">
    <source>
        <dbReference type="EMBL" id="GCB72382.1"/>
    </source>
</evidence>
<dbReference type="SUPFAM" id="SSF46689">
    <property type="entry name" value="Homeodomain-like"/>
    <property type="match status" value="1"/>
</dbReference>
<dbReference type="Proteomes" id="UP000288216">
    <property type="component" value="Unassembled WGS sequence"/>
</dbReference>
<dbReference type="AlphaFoldDB" id="A0A401PGY2"/>